<reference evidence="1 2" key="1">
    <citation type="submission" date="2020-08" db="EMBL/GenBank/DDBJ databases">
        <title>Novel species isolated from subtropical streams in China.</title>
        <authorList>
            <person name="Lu H."/>
        </authorList>
    </citation>
    <scope>NUCLEOTIDE SEQUENCE [LARGE SCALE GENOMIC DNA]</scope>
    <source>
        <strain evidence="1 2">NL8W</strain>
    </source>
</reference>
<dbReference type="PROSITE" id="PS51257">
    <property type="entry name" value="PROKAR_LIPOPROTEIN"/>
    <property type="match status" value="1"/>
</dbReference>
<evidence type="ECO:0000313" key="2">
    <source>
        <dbReference type="Proteomes" id="UP000646911"/>
    </source>
</evidence>
<keyword evidence="2" id="KW-1185">Reference proteome</keyword>
<sequence>MKTSIQKTERVAALKLNKTVYGASLMVALSLLSACQSAPRASSIRAATPAEMAIVQQEWIDKKCNVGLGEVKFIACATVAANQMPAFDINKREQFGDRYNPKEWLECMKRSAERGGRGDGVCDPYKLRRQTDPEYWPNPEILPVKWPKATEVPKKPDGLSDLEYFHWLCKHEAGEVIYKTVDKVEGVYEIRPIHEPSDQEYEDKYVLEDPYSTTRGMSTVLWKVYVQPKLGKYQFLEMVTPSISQSIFVSGINKNLDFRNLKSKYVRFFRDENSHPEDRGAMEPNIVNAEPAEQLQARYGFTWRGVGGSKLREHGISGGEQIVLDLQTGEVLAWRRSFVRSTKIWWMTAMHCSQEMTNPTDMFVKRVLKPIHAPK</sequence>
<dbReference type="EMBL" id="JACOFX010000012">
    <property type="protein sequence ID" value="MBC3909786.1"/>
    <property type="molecule type" value="Genomic_DNA"/>
</dbReference>
<evidence type="ECO:0000313" key="1">
    <source>
        <dbReference type="EMBL" id="MBC3909786.1"/>
    </source>
</evidence>
<dbReference type="Proteomes" id="UP000646911">
    <property type="component" value="Unassembled WGS sequence"/>
</dbReference>
<accession>A0ABR6ZDF6</accession>
<proteinExistence type="predicted"/>
<name>A0ABR6ZDF6_9BURK</name>
<organism evidence="1 2">
    <name type="scientific">Undibacterium umbellatum</name>
    <dbReference type="NCBI Taxonomy" id="2762300"/>
    <lineage>
        <taxon>Bacteria</taxon>
        <taxon>Pseudomonadati</taxon>
        <taxon>Pseudomonadota</taxon>
        <taxon>Betaproteobacteria</taxon>
        <taxon>Burkholderiales</taxon>
        <taxon>Oxalobacteraceae</taxon>
        <taxon>Undibacterium</taxon>
    </lineage>
</organism>
<comment type="caution">
    <text evidence="1">The sequence shown here is derived from an EMBL/GenBank/DDBJ whole genome shotgun (WGS) entry which is preliminary data.</text>
</comment>
<gene>
    <name evidence="1" type="ORF">H8L47_19660</name>
</gene>
<protein>
    <recommendedName>
        <fullName evidence="3">Lipoprotein</fullName>
    </recommendedName>
</protein>
<dbReference type="RefSeq" id="WP_186955305.1">
    <property type="nucleotide sequence ID" value="NZ_JACOFX010000012.1"/>
</dbReference>
<evidence type="ECO:0008006" key="3">
    <source>
        <dbReference type="Google" id="ProtNLM"/>
    </source>
</evidence>